<dbReference type="GO" id="GO:0006887">
    <property type="term" value="P:exocytosis"/>
    <property type="evidence" value="ECO:0007669"/>
    <property type="project" value="TreeGrafter"/>
</dbReference>
<dbReference type="PANTHER" id="PTHR19957:SF307">
    <property type="entry name" value="PROTEIN SSO1-RELATED"/>
    <property type="match status" value="1"/>
</dbReference>
<dbReference type="Proteomes" id="UP000620104">
    <property type="component" value="Unassembled WGS sequence"/>
</dbReference>
<feature type="region of interest" description="Disordered" evidence="8">
    <location>
        <begin position="1"/>
        <end position="47"/>
    </location>
</feature>
<evidence type="ECO:0000313" key="11">
    <source>
        <dbReference type="EMBL" id="GHJ88956.1"/>
    </source>
</evidence>
<name>A0A8H3TXY3_9TREE</name>
<comment type="similarity">
    <text evidence="2">Belongs to the syntaxin family.</text>
</comment>
<feature type="domain" description="T-SNARE coiled-coil homology" evidence="10">
    <location>
        <begin position="270"/>
        <end position="332"/>
    </location>
</feature>
<evidence type="ECO:0000259" key="10">
    <source>
        <dbReference type="PROSITE" id="PS50192"/>
    </source>
</evidence>
<keyword evidence="3 9" id="KW-0812">Transmembrane</keyword>
<organism evidence="11 12">
    <name type="scientific">Naganishia liquefaciens</name>
    <dbReference type="NCBI Taxonomy" id="104408"/>
    <lineage>
        <taxon>Eukaryota</taxon>
        <taxon>Fungi</taxon>
        <taxon>Dikarya</taxon>
        <taxon>Basidiomycota</taxon>
        <taxon>Agaricomycotina</taxon>
        <taxon>Tremellomycetes</taxon>
        <taxon>Filobasidiales</taxon>
        <taxon>Filobasidiaceae</taxon>
        <taxon>Naganishia</taxon>
    </lineage>
</organism>
<dbReference type="GO" id="GO:0006886">
    <property type="term" value="P:intracellular protein transport"/>
    <property type="evidence" value="ECO:0007669"/>
    <property type="project" value="TreeGrafter"/>
</dbReference>
<dbReference type="GO" id="GO:0048278">
    <property type="term" value="P:vesicle docking"/>
    <property type="evidence" value="ECO:0007669"/>
    <property type="project" value="TreeGrafter"/>
</dbReference>
<protein>
    <recommendedName>
        <fullName evidence="10">t-SNARE coiled-coil homology domain-containing protein</fullName>
    </recommendedName>
</protein>
<keyword evidence="5 7" id="KW-0175">Coiled coil</keyword>
<dbReference type="GO" id="GO:0031201">
    <property type="term" value="C:SNARE complex"/>
    <property type="evidence" value="ECO:0007669"/>
    <property type="project" value="TreeGrafter"/>
</dbReference>
<dbReference type="InterPro" id="IPR000727">
    <property type="entry name" value="T_SNARE_dom"/>
</dbReference>
<proteinExistence type="inferred from homology"/>
<dbReference type="Pfam" id="PF05739">
    <property type="entry name" value="SNARE"/>
    <property type="match status" value="1"/>
</dbReference>
<dbReference type="GO" id="GO:0012505">
    <property type="term" value="C:endomembrane system"/>
    <property type="evidence" value="ECO:0007669"/>
    <property type="project" value="TreeGrafter"/>
</dbReference>
<dbReference type="Pfam" id="PF00804">
    <property type="entry name" value="Syntaxin"/>
    <property type="match status" value="1"/>
</dbReference>
<dbReference type="InterPro" id="IPR045242">
    <property type="entry name" value="Syntaxin"/>
</dbReference>
<feature type="compositionally biased region" description="Low complexity" evidence="8">
    <location>
        <begin position="28"/>
        <end position="47"/>
    </location>
</feature>
<feature type="coiled-coil region" evidence="7">
    <location>
        <begin position="266"/>
        <end position="293"/>
    </location>
</feature>
<accession>A0A8H3TXY3</accession>
<feature type="region of interest" description="Disordered" evidence="8">
    <location>
        <begin position="60"/>
        <end position="107"/>
    </location>
</feature>
<dbReference type="InterPro" id="IPR006011">
    <property type="entry name" value="Syntaxin_N"/>
</dbReference>
<evidence type="ECO:0000256" key="9">
    <source>
        <dbReference type="SAM" id="Phobius"/>
    </source>
</evidence>
<feature type="transmembrane region" description="Helical" evidence="9">
    <location>
        <begin position="344"/>
        <end position="365"/>
    </location>
</feature>
<evidence type="ECO:0000256" key="7">
    <source>
        <dbReference type="SAM" id="Coils"/>
    </source>
</evidence>
<reference evidence="11" key="1">
    <citation type="submission" date="2020-07" db="EMBL/GenBank/DDBJ databases">
        <title>Draft Genome Sequence of a Deep-Sea Yeast, Naganishia (Cryptococcus) liquefaciens strain N6.</title>
        <authorList>
            <person name="Han Y.W."/>
            <person name="Kajitani R."/>
            <person name="Morimoto H."/>
            <person name="Parhat M."/>
            <person name="Tsubouchi H."/>
            <person name="Bakenova O."/>
            <person name="Ogata M."/>
            <person name="Argunhan B."/>
            <person name="Aoki R."/>
            <person name="Kajiwara S."/>
            <person name="Itoh T."/>
            <person name="Iwasaki H."/>
        </authorList>
    </citation>
    <scope>NUCLEOTIDE SEQUENCE</scope>
    <source>
        <strain evidence="11">N6</strain>
    </source>
</reference>
<gene>
    <name evidence="11" type="ORF">NliqN6_5358</name>
</gene>
<dbReference type="OrthoDB" id="10255013at2759"/>
<evidence type="ECO:0000256" key="1">
    <source>
        <dbReference type="ARBA" id="ARBA00004211"/>
    </source>
</evidence>
<dbReference type="GO" id="GO:0005886">
    <property type="term" value="C:plasma membrane"/>
    <property type="evidence" value="ECO:0007669"/>
    <property type="project" value="TreeGrafter"/>
</dbReference>
<feature type="coiled-coil region" evidence="7">
    <location>
        <begin position="176"/>
        <end position="216"/>
    </location>
</feature>
<dbReference type="GO" id="GO:0005484">
    <property type="term" value="F:SNAP receptor activity"/>
    <property type="evidence" value="ECO:0007669"/>
    <property type="project" value="TreeGrafter"/>
</dbReference>
<dbReference type="PROSITE" id="PS50192">
    <property type="entry name" value="T_SNARE"/>
    <property type="match status" value="1"/>
</dbReference>
<dbReference type="FunFam" id="1.20.58.70:FF:000008">
    <property type="entry name" value="Syntaxin family protein"/>
    <property type="match status" value="1"/>
</dbReference>
<dbReference type="GO" id="GO:0000149">
    <property type="term" value="F:SNARE binding"/>
    <property type="evidence" value="ECO:0007669"/>
    <property type="project" value="TreeGrafter"/>
</dbReference>
<dbReference type="Gene3D" id="1.20.58.70">
    <property type="match status" value="1"/>
</dbReference>
<dbReference type="SMART" id="SM00503">
    <property type="entry name" value="SynN"/>
    <property type="match status" value="1"/>
</dbReference>
<dbReference type="GO" id="GO:0006906">
    <property type="term" value="P:vesicle fusion"/>
    <property type="evidence" value="ECO:0007669"/>
    <property type="project" value="TreeGrafter"/>
</dbReference>
<evidence type="ECO:0000256" key="3">
    <source>
        <dbReference type="ARBA" id="ARBA00022692"/>
    </source>
</evidence>
<dbReference type="EMBL" id="BLZA01000032">
    <property type="protein sequence ID" value="GHJ88956.1"/>
    <property type="molecule type" value="Genomic_DNA"/>
</dbReference>
<evidence type="ECO:0000256" key="8">
    <source>
        <dbReference type="SAM" id="MobiDB-lite"/>
    </source>
</evidence>
<dbReference type="PANTHER" id="PTHR19957">
    <property type="entry name" value="SYNTAXIN"/>
    <property type="match status" value="1"/>
</dbReference>
<comment type="caution">
    <text evidence="11">The sequence shown here is derived from an EMBL/GenBank/DDBJ whole genome shotgun (WGS) entry which is preliminary data.</text>
</comment>
<evidence type="ECO:0000256" key="6">
    <source>
        <dbReference type="ARBA" id="ARBA00023136"/>
    </source>
</evidence>
<evidence type="ECO:0000256" key="4">
    <source>
        <dbReference type="ARBA" id="ARBA00022989"/>
    </source>
</evidence>
<dbReference type="CDD" id="cd15849">
    <property type="entry name" value="SNARE_Sso1"/>
    <property type="match status" value="1"/>
</dbReference>
<dbReference type="SUPFAM" id="SSF47661">
    <property type="entry name" value="t-snare proteins"/>
    <property type="match status" value="1"/>
</dbReference>
<dbReference type="AlphaFoldDB" id="A0A8H3TXY3"/>
<comment type="subcellular location">
    <subcellularLocation>
        <location evidence="1">Membrane</location>
        <topology evidence="1">Single-pass type IV membrane protein</topology>
    </subcellularLocation>
</comment>
<keyword evidence="12" id="KW-1185">Reference proteome</keyword>
<evidence type="ECO:0000256" key="5">
    <source>
        <dbReference type="ARBA" id="ARBA00023054"/>
    </source>
</evidence>
<evidence type="ECO:0000256" key="2">
    <source>
        <dbReference type="ARBA" id="ARBA00009063"/>
    </source>
</evidence>
<evidence type="ECO:0000313" key="12">
    <source>
        <dbReference type="Proteomes" id="UP000620104"/>
    </source>
</evidence>
<keyword evidence="4 9" id="KW-1133">Transmembrane helix</keyword>
<sequence>MARDRLAARKAAGAAGGAGGYQEPSLNAASVPAQSQSAYQQPQAQQPVGVVVGAAASGNTYGQQQSYTPVPGMGPAQPQRQGYGQPPMDAQYGQQDRYDAGGMQGGVGNGNGAVGGDFWSELSNLNGSLNEMQDSIQQVRQAHIASLSRLDTTPNSAAARETDELIASTRALTAANKNAIQRMNKLAKDKAQKQQVQAAKSRFMGLLQEYQTVEKEFRKKVKERGERQYKIVKPDATPEEVKQVLESENPQIFSQALLNSNRYGDARGALREIQERNQDIKKIEKTLTELAQMFNEMSMLVEQQDETIATIETQAGQVNNDMEQGLKYTEQAVIKARKARRKKWICFWITIAIIIIAAAIVVGIICGQGKCK</sequence>
<keyword evidence="6 9" id="KW-0472">Membrane</keyword>
<dbReference type="SMART" id="SM00397">
    <property type="entry name" value="t_SNARE"/>
    <property type="match status" value="1"/>
</dbReference>
<dbReference type="InterPro" id="IPR010989">
    <property type="entry name" value="SNARE"/>
</dbReference>